<name>A0A8B5Y9F3_BACLI</name>
<comment type="caution">
    <text evidence="2">The sequence shown here is derived from an EMBL/GenBank/DDBJ whole genome shotgun (WGS) entry which is preliminary data.</text>
</comment>
<organism evidence="2 3">
    <name type="scientific">Bacillus licheniformis</name>
    <dbReference type="NCBI Taxonomy" id="1402"/>
    <lineage>
        <taxon>Bacteria</taxon>
        <taxon>Bacillati</taxon>
        <taxon>Bacillota</taxon>
        <taxon>Bacilli</taxon>
        <taxon>Bacillales</taxon>
        <taxon>Bacillaceae</taxon>
        <taxon>Bacillus</taxon>
    </lineage>
</organism>
<evidence type="ECO:0000313" key="2">
    <source>
        <dbReference type="EMBL" id="TWL24311.1"/>
    </source>
</evidence>
<feature type="transmembrane region" description="Helical" evidence="1">
    <location>
        <begin position="12"/>
        <end position="31"/>
    </location>
</feature>
<gene>
    <name evidence="2" type="ORF">CHCC16736_1112</name>
</gene>
<dbReference type="Proteomes" id="UP000435910">
    <property type="component" value="Unassembled WGS sequence"/>
</dbReference>
<evidence type="ECO:0000256" key="1">
    <source>
        <dbReference type="SAM" id="Phobius"/>
    </source>
</evidence>
<keyword evidence="1" id="KW-1133">Transmembrane helix</keyword>
<accession>A0A8B5Y9F3</accession>
<keyword evidence="1" id="KW-0472">Membrane</keyword>
<sequence length="45" mass="5147">MDCLTEKGVAKMLGLFAVQFNTVVSLGHFILWKGEKRENYSCIRL</sequence>
<proteinExistence type="predicted"/>
<keyword evidence="1" id="KW-0812">Transmembrane</keyword>
<dbReference type="EMBL" id="NILC01000027">
    <property type="protein sequence ID" value="TWL24311.1"/>
    <property type="molecule type" value="Genomic_DNA"/>
</dbReference>
<reference evidence="2 3" key="1">
    <citation type="submission" date="2019-06" db="EMBL/GenBank/DDBJ databases">
        <title>Genome sequence analysis of &gt;100 Bacillus licheniformis strains suggests intrinsic resistance to this species.</title>
        <authorList>
            <person name="Wels M."/>
            <person name="Siezen R.J."/>
            <person name="Johansen E."/>
            <person name="Stuer-Lauridsen B."/>
            <person name="Bjerre K."/>
            <person name="Nielsen B.K.K."/>
        </authorList>
    </citation>
    <scope>NUCLEOTIDE SEQUENCE [LARGE SCALE GENOMIC DNA]</scope>
    <source>
        <strain evidence="2 3">BAC-16736</strain>
    </source>
</reference>
<protein>
    <submittedName>
        <fullName evidence="2">Uncharacterized protein</fullName>
    </submittedName>
</protein>
<dbReference type="AlphaFoldDB" id="A0A8B5Y9F3"/>
<evidence type="ECO:0000313" key="3">
    <source>
        <dbReference type="Proteomes" id="UP000435910"/>
    </source>
</evidence>